<organism evidence="2 3">
    <name type="scientific">Stephanodiscus triporus</name>
    <dbReference type="NCBI Taxonomy" id="2934178"/>
    <lineage>
        <taxon>Eukaryota</taxon>
        <taxon>Sar</taxon>
        <taxon>Stramenopiles</taxon>
        <taxon>Ochrophyta</taxon>
        <taxon>Bacillariophyta</taxon>
        <taxon>Coscinodiscophyceae</taxon>
        <taxon>Thalassiosirophycidae</taxon>
        <taxon>Stephanodiscales</taxon>
        <taxon>Stephanodiscaceae</taxon>
        <taxon>Stephanodiscus</taxon>
    </lineage>
</organism>
<gene>
    <name evidence="2" type="ORF">ACHAW5_004431</name>
</gene>
<feature type="chain" id="PRO_5044768632" evidence="1">
    <location>
        <begin position="17"/>
        <end position="489"/>
    </location>
</feature>
<protein>
    <submittedName>
        <fullName evidence="2">Uncharacterized protein</fullName>
    </submittedName>
</protein>
<feature type="signal peptide" evidence="1">
    <location>
        <begin position="1"/>
        <end position="16"/>
    </location>
</feature>
<accession>A0ABD3Q9F2</accession>
<reference evidence="2 3" key="1">
    <citation type="submission" date="2024-10" db="EMBL/GenBank/DDBJ databases">
        <title>Updated reference genomes for cyclostephanoid diatoms.</title>
        <authorList>
            <person name="Roberts W.R."/>
            <person name="Alverson A.J."/>
        </authorList>
    </citation>
    <scope>NUCLEOTIDE SEQUENCE [LARGE SCALE GENOMIC DNA]</scope>
    <source>
        <strain evidence="2 3">AJA276-08</strain>
    </source>
</reference>
<dbReference type="EMBL" id="JALLAZ020000385">
    <property type="protein sequence ID" value="KAL3796529.1"/>
    <property type="molecule type" value="Genomic_DNA"/>
</dbReference>
<proteinExistence type="predicted"/>
<evidence type="ECO:0000256" key="1">
    <source>
        <dbReference type="SAM" id="SignalP"/>
    </source>
</evidence>
<dbReference type="Proteomes" id="UP001530315">
    <property type="component" value="Unassembled WGS sequence"/>
</dbReference>
<evidence type="ECO:0000313" key="3">
    <source>
        <dbReference type="Proteomes" id="UP001530315"/>
    </source>
</evidence>
<keyword evidence="1" id="KW-0732">Signal</keyword>
<name>A0ABD3Q9F2_9STRA</name>
<evidence type="ECO:0000313" key="2">
    <source>
        <dbReference type="EMBL" id="KAL3796529.1"/>
    </source>
</evidence>
<sequence>MKLSIALLASLGGVGAFVPSRTSSVARPHHPPADASSGGIGTTTSLNQFGTLGFDTNNLYSREEVETMRTQNEIIGFLEETQRPNTALRSDLGTTVLISGFDPTDPSSTEILDFLNSEDSPHFPFSRIIAHCEDVKVARKRLIGRNARYTGLLDKLTFSEGASSPIPSAEQLAGVSSWVAHVGGGDIARVADVADAAEGAESVKNVAILVSGATGVGGDALRGIEEMLKSKATTFAYTLLVVPEWNDEPEALCAFGIVNATDVGGSPFVTGETFSREESLRIITECLALDRAAGKCVVANAAKDANSLENMLIHGMREIGFSRIQEIEYMVTMGAKGYSDAIAAEKTDTAWEKVPDETEEEKAAKARTKEEQILLNRQKRKEAEKQEELKAMAMEWAKREYLRKHLKRHIPIKEEEFIEVIWDRAMFEADLKYRTMQGQAVSESEERKKFKENQEKKKAEAYKMEQERWKKMQIDELEPKEIKGIRLGR</sequence>
<keyword evidence="3" id="KW-1185">Reference proteome</keyword>
<dbReference type="AlphaFoldDB" id="A0ABD3Q9F2"/>
<comment type="caution">
    <text evidence="2">The sequence shown here is derived from an EMBL/GenBank/DDBJ whole genome shotgun (WGS) entry which is preliminary data.</text>
</comment>